<dbReference type="Gene3D" id="3.30.720.120">
    <property type="match status" value="1"/>
</dbReference>
<name>A0A7M4DQ39_9MICO</name>
<evidence type="ECO:0000313" key="2">
    <source>
        <dbReference type="EMBL" id="VZO39583.1"/>
    </source>
</evidence>
<dbReference type="InterPro" id="IPR037523">
    <property type="entry name" value="VOC_core"/>
</dbReference>
<organism evidence="2 3">
    <name type="scientific">Occultella aeris</name>
    <dbReference type="NCBI Taxonomy" id="2761496"/>
    <lineage>
        <taxon>Bacteria</taxon>
        <taxon>Bacillati</taxon>
        <taxon>Actinomycetota</taxon>
        <taxon>Actinomycetes</taxon>
        <taxon>Micrococcales</taxon>
        <taxon>Ruaniaceae</taxon>
        <taxon>Occultella</taxon>
    </lineage>
</organism>
<dbReference type="PROSITE" id="PS51819">
    <property type="entry name" value="VOC"/>
    <property type="match status" value="1"/>
</dbReference>
<dbReference type="InterPro" id="IPR004360">
    <property type="entry name" value="Glyas_Fos-R_dOase_dom"/>
</dbReference>
<dbReference type="PANTHER" id="PTHR34109">
    <property type="entry name" value="BNAUNNG04460D PROTEIN-RELATED"/>
    <property type="match status" value="1"/>
</dbReference>
<proteinExistence type="predicted"/>
<evidence type="ECO:0000313" key="3">
    <source>
        <dbReference type="Proteomes" id="UP000419743"/>
    </source>
</evidence>
<dbReference type="EMBL" id="CACRYJ010000060">
    <property type="protein sequence ID" value="VZO39583.1"/>
    <property type="molecule type" value="Genomic_DNA"/>
</dbReference>
<protein>
    <submittedName>
        <fullName evidence="2">Glyoxalase-like domain protein</fullName>
    </submittedName>
</protein>
<reference evidence="2 3" key="1">
    <citation type="submission" date="2019-11" db="EMBL/GenBank/DDBJ databases">
        <authorList>
            <person name="Criscuolo A."/>
        </authorList>
    </citation>
    <scope>NUCLEOTIDE SEQUENCE [LARGE SCALE GENOMIC DNA]</scope>
    <source>
        <strain evidence="2">CIP111667</strain>
    </source>
</reference>
<dbReference type="CDD" id="cd07246">
    <property type="entry name" value="VOC_like"/>
    <property type="match status" value="1"/>
</dbReference>
<dbReference type="PANTHER" id="PTHR34109:SF1">
    <property type="entry name" value="VOC DOMAIN-CONTAINING PROTEIN"/>
    <property type="match status" value="1"/>
</dbReference>
<dbReference type="AlphaFoldDB" id="A0A7M4DQ39"/>
<comment type="caution">
    <text evidence="2">The sequence shown here is derived from an EMBL/GenBank/DDBJ whole genome shotgun (WGS) entry which is preliminary data.</text>
</comment>
<evidence type="ECO:0000259" key="1">
    <source>
        <dbReference type="PROSITE" id="PS51819"/>
    </source>
</evidence>
<dbReference type="SUPFAM" id="SSF54593">
    <property type="entry name" value="Glyoxalase/Bleomycin resistance protein/Dihydroxybiphenyl dioxygenase"/>
    <property type="match status" value="1"/>
</dbReference>
<dbReference type="InterPro" id="IPR029068">
    <property type="entry name" value="Glyas_Bleomycin-R_OHBP_Dase"/>
</dbReference>
<keyword evidence="3" id="KW-1185">Reference proteome</keyword>
<dbReference type="Proteomes" id="UP000419743">
    <property type="component" value="Unassembled WGS sequence"/>
</dbReference>
<accession>A0A7M4DQ39</accession>
<feature type="domain" description="VOC" evidence="1">
    <location>
        <begin position="18"/>
        <end position="140"/>
    </location>
</feature>
<gene>
    <name evidence="2" type="ORF">HALOF300_04276</name>
</gene>
<sequence length="156" mass="16688">MELSRLVVHDGAMETTRSHGSITPKLVVKGADAAIDFYRRVFGAELQQRFTAGESVVFAQLQILGSTVQLKDEDSHDPAPTSLGRPGVLLSVDTEDPDGVARAVVDGGGEVVFEVGDQPYGARGGRVRDPFGHEWLVQTPLTWSAEEIQSGLDGAD</sequence>
<dbReference type="Gene3D" id="3.30.720.110">
    <property type="match status" value="1"/>
</dbReference>
<dbReference type="Pfam" id="PF00903">
    <property type="entry name" value="Glyoxalase"/>
    <property type="match status" value="1"/>
</dbReference>